<dbReference type="EMBL" id="BMOO01000003">
    <property type="protein sequence ID" value="GGM64227.1"/>
    <property type="molecule type" value="Genomic_DNA"/>
</dbReference>
<protein>
    <submittedName>
        <fullName evidence="2">Putative alpha/beta-hydrolase family hydrolase</fullName>
    </submittedName>
</protein>
<reference evidence="2" key="3">
    <citation type="submission" date="2021-03" db="EMBL/GenBank/DDBJ databases">
        <title>Genomic Encyclopedia of Type Strains, Phase IV (KMG-IV): sequencing the most valuable type-strain genomes for metagenomic binning, comparative biology and taxonomic classification.</title>
        <authorList>
            <person name="Goeker M."/>
        </authorList>
    </citation>
    <scope>NUCLEOTIDE SEQUENCE</scope>
    <source>
        <strain evidence="2">DSM 22443</strain>
    </source>
</reference>
<evidence type="ECO:0000313" key="2">
    <source>
        <dbReference type="EMBL" id="MBP1953578.1"/>
    </source>
</evidence>
<proteinExistence type="predicted"/>
<accession>A0A830FMA8</accession>
<reference evidence="1" key="2">
    <citation type="submission" date="2020-09" db="EMBL/GenBank/DDBJ databases">
        <authorList>
            <person name="Sun Q."/>
            <person name="Ohkuma M."/>
        </authorList>
    </citation>
    <scope>NUCLEOTIDE SEQUENCE</scope>
    <source>
        <strain evidence="1">JCM 16108</strain>
    </source>
</reference>
<reference evidence="1" key="1">
    <citation type="journal article" date="2014" name="Int. J. Syst. Evol. Microbiol.">
        <title>Complete genome sequence of Corynebacterium casei LMG S-19264T (=DSM 44701T), isolated from a smear-ripened cheese.</title>
        <authorList>
            <consortium name="US DOE Joint Genome Institute (JGI-PGF)"/>
            <person name="Walter F."/>
            <person name="Albersmeier A."/>
            <person name="Kalinowski J."/>
            <person name="Ruckert C."/>
        </authorList>
    </citation>
    <scope>NUCLEOTIDE SEQUENCE</scope>
    <source>
        <strain evidence="1">JCM 16108</strain>
    </source>
</reference>
<dbReference type="EMBL" id="JAGGKO010000001">
    <property type="protein sequence ID" value="MBP1953578.1"/>
    <property type="molecule type" value="Genomic_DNA"/>
</dbReference>
<gene>
    <name evidence="1" type="ORF">GCM10009017_12840</name>
    <name evidence="2" type="ORF">J2752_000459</name>
</gene>
<dbReference type="AlphaFoldDB" id="A0A830FMA8"/>
<organism evidence="1 3">
    <name type="scientific">Halarchaeum rubridurum</name>
    <dbReference type="NCBI Taxonomy" id="489911"/>
    <lineage>
        <taxon>Archaea</taxon>
        <taxon>Methanobacteriati</taxon>
        <taxon>Methanobacteriota</taxon>
        <taxon>Stenosarchaea group</taxon>
        <taxon>Halobacteria</taxon>
        <taxon>Halobacteriales</taxon>
        <taxon>Halobacteriaceae</taxon>
    </lineage>
</organism>
<sequence length="89" mass="9903">MTSGDAACRRLATTGVRAARFEVEEPLRAMEARLEAGERPTAEQIHALRNAIDYLITITEDDLAPAATNTEAYTYTYSIPYGAQPRRRD</sequence>
<evidence type="ECO:0000313" key="3">
    <source>
        <dbReference type="Proteomes" id="UP000614609"/>
    </source>
</evidence>
<dbReference type="Proteomes" id="UP000765891">
    <property type="component" value="Unassembled WGS sequence"/>
</dbReference>
<dbReference type="Proteomes" id="UP000614609">
    <property type="component" value="Unassembled WGS sequence"/>
</dbReference>
<dbReference type="RefSeq" id="WP_188871085.1">
    <property type="nucleotide sequence ID" value="NZ_BMOO01000003.1"/>
</dbReference>
<comment type="caution">
    <text evidence="1">The sequence shown here is derived from an EMBL/GenBank/DDBJ whole genome shotgun (WGS) entry which is preliminary data.</text>
</comment>
<keyword evidence="3" id="KW-1185">Reference proteome</keyword>
<evidence type="ECO:0000313" key="1">
    <source>
        <dbReference type="EMBL" id="GGM64227.1"/>
    </source>
</evidence>
<name>A0A830FMA8_9EURY</name>